<dbReference type="Gene3D" id="2.60.40.790">
    <property type="match status" value="1"/>
</dbReference>
<keyword evidence="5" id="KW-1185">Reference proteome</keyword>
<evidence type="ECO:0000313" key="5">
    <source>
        <dbReference type="Proteomes" id="UP000217083"/>
    </source>
</evidence>
<organism evidence="4 5">
    <name type="scientific">Lottiidibacillus patelloidae</name>
    <dbReference type="NCBI Taxonomy" id="2670334"/>
    <lineage>
        <taxon>Bacteria</taxon>
        <taxon>Bacillati</taxon>
        <taxon>Bacillota</taxon>
        <taxon>Bacilli</taxon>
        <taxon>Bacillales</taxon>
        <taxon>Bacillaceae</taxon>
        <taxon>Lottiidibacillus</taxon>
    </lineage>
</organism>
<dbReference type="InterPro" id="IPR008978">
    <property type="entry name" value="HSP20-like_chaperone"/>
</dbReference>
<reference evidence="5" key="1">
    <citation type="submission" date="2017-08" db="EMBL/GenBank/DDBJ databases">
        <authorList>
            <person name="Huang Z."/>
        </authorList>
    </citation>
    <scope>NUCLEOTIDE SEQUENCE [LARGE SCALE GENOMIC DNA]</scope>
    <source>
        <strain evidence="5">SA5d-4</strain>
    </source>
</reference>
<dbReference type="PROSITE" id="PS01031">
    <property type="entry name" value="SHSP"/>
    <property type="match status" value="1"/>
</dbReference>
<evidence type="ECO:0000259" key="3">
    <source>
        <dbReference type="PROSITE" id="PS01031"/>
    </source>
</evidence>
<protein>
    <recommendedName>
        <fullName evidence="3">SHSP domain-containing protein</fullName>
    </recommendedName>
</protein>
<comment type="caution">
    <text evidence="4">The sequence shown here is derived from an EMBL/GenBank/DDBJ whole genome shotgun (WGS) entry which is preliminary data.</text>
</comment>
<name>A0A263BTD1_9BACI</name>
<dbReference type="AlphaFoldDB" id="A0A263BTD1"/>
<accession>A0A263BTD1</accession>
<feature type="domain" description="SHSP" evidence="3">
    <location>
        <begin position="31"/>
        <end position="143"/>
    </location>
</feature>
<dbReference type="Pfam" id="PF00011">
    <property type="entry name" value="HSP20"/>
    <property type="match status" value="1"/>
</dbReference>
<evidence type="ECO:0000313" key="4">
    <source>
        <dbReference type="EMBL" id="OZM56818.1"/>
    </source>
</evidence>
<reference evidence="4 5" key="2">
    <citation type="submission" date="2017-09" db="EMBL/GenBank/DDBJ databases">
        <title>Bacillus patelloidae sp. nov., isolated from the intestinal tract of a marine limpet.</title>
        <authorList>
            <person name="Liu R."/>
            <person name="Dong C."/>
            <person name="Shao Z."/>
        </authorList>
    </citation>
    <scope>NUCLEOTIDE SEQUENCE [LARGE SCALE GENOMIC DNA]</scope>
    <source>
        <strain evidence="4 5">SA5d-4</strain>
    </source>
</reference>
<proteinExistence type="inferred from homology"/>
<comment type="similarity">
    <text evidence="1 2">Belongs to the small heat shock protein (HSP20) family.</text>
</comment>
<dbReference type="CDD" id="cd06464">
    <property type="entry name" value="ACD_sHsps-like"/>
    <property type="match status" value="1"/>
</dbReference>
<gene>
    <name evidence="4" type="ORF">CIB95_08575</name>
</gene>
<evidence type="ECO:0000256" key="1">
    <source>
        <dbReference type="PROSITE-ProRule" id="PRU00285"/>
    </source>
</evidence>
<sequence>MFMFKGMDNMKQWKKHMEQFMNNDNFFMEFQEMLEHFPKANIYKTENECILVISLPGVTDVEEISIHANYRTVEVSGKISLGYDGFQLVQSEIHTGNFNRTFELPYPIREDKVEGKYHRGLLIIQLYRAFPKDKNSYVSIKSMED</sequence>
<dbReference type="EMBL" id="NPIA01000004">
    <property type="protein sequence ID" value="OZM56818.1"/>
    <property type="molecule type" value="Genomic_DNA"/>
</dbReference>
<dbReference type="SUPFAM" id="SSF49764">
    <property type="entry name" value="HSP20-like chaperones"/>
    <property type="match status" value="1"/>
</dbReference>
<dbReference type="Proteomes" id="UP000217083">
    <property type="component" value="Unassembled WGS sequence"/>
</dbReference>
<evidence type="ECO:0000256" key="2">
    <source>
        <dbReference type="RuleBase" id="RU003616"/>
    </source>
</evidence>
<dbReference type="InterPro" id="IPR002068">
    <property type="entry name" value="A-crystallin/Hsp20_dom"/>
</dbReference>